<accession>A0ACC6UYY5</accession>
<dbReference type="EMBL" id="JZWT02000003">
    <property type="protein sequence ID" value="MFB6489921.1"/>
    <property type="molecule type" value="Genomic_DNA"/>
</dbReference>
<comment type="caution">
    <text evidence="1">The sequence shown here is derived from an EMBL/GenBank/DDBJ whole genome shotgun (WGS) entry which is preliminary data.</text>
</comment>
<organism evidence="1 2">
    <name type="scientific">Thermoproteus sp. AZ2</name>
    <dbReference type="NCBI Taxonomy" id="1609232"/>
    <lineage>
        <taxon>Archaea</taxon>
        <taxon>Thermoproteota</taxon>
        <taxon>Thermoprotei</taxon>
        <taxon>Thermoproteales</taxon>
        <taxon>Thermoproteaceae</taxon>
        <taxon>Thermoproteus</taxon>
    </lineage>
</organism>
<protein>
    <submittedName>
        <fullName evidence="1">Class I SAM-dependent methyltransferase</fullName>
        <ecNumber evidence="1">2.1.1.-</ecNumber>
    </submittedName>
</protein>
<sequence>MATRDLFDEFAHRYDSWYKRHEGLYASELAAASLLGCRGGVEIGVGTGKFAEPLGLRAGLDPSLGMLRLAPKSLDLVLAVGEAAPFRDKAFPCALIVVTLCFADRPEELIREAARVAERVVACIVPRDSPWGVKYRREGEAGHVFYSRAKFLSAAEVVEMGRRAGLRLARISASLPLIGEAYQEPRLVGLEEAEKYGFVCLEFNRAV</sequence>
<name>A0ACC6UYY5_9CREN</name>
<evidence type="ECO:0000313" key="2">
    <source>
        <dbReference type="Proteomes" id="UP000033636"/>
    </source>
</evidence>
<keyword evidence="1" id="KW-0489">Methyltransferase</keyword>
<dbReference type="EC" id="2.1.1.-" evidence="1"/>
<keyword evidence="1" id="KW-0808">Transferase</keyword>
<dbReference type="Proteomes" id="UP000033636">
    <property type="component" value="Unassembled WGS sequence"/>
</dbReference>
<evidence type="ECO:0000313" key="1">
    <source>
        <dbReference type="EMBL" id="MFB6489921.1"/>
    </source>
</evidence>
<proteinExistence type="predicted"/>
<gene>
    <name evidence="1" type="ORF">TU35_001525</name>
</gene>
<reference evidence="1" key="1">
    <citation type="submission" date="2024-07" db="EMBL/GenBank/DDBJ databases">
        <title>Metagenome and Metagenome-Assembled Genomes of Archaea from a hot spring from the geothermal field of Los Azufres, Mexico.</title>
        <authorList>
            <person name="Marin-Paredes R."/>
            <person name="Martinez-Romero E."/>
            <person name="Servin-Garciduenas L.E."/>
        </authorList>
    </citation>
    <scope>NUCLEOTIDE SEQUENCE</scope>
</reference>